<sequence>MVRLFKAIPALFLATLAAADLEILRPNSNVWWVAQSLNEIAWTCNDSPYSQFTILVNNTDPTVLVSPMAVIDIQQNFQCSITISQNQANQPAGTGWTLLFANPFNSTDEDGRC</sequence>
<protein>
    <submittedName>
        <fullName evidence="2">Uncharacterized protein</fullName>
    </submittedName>
</protein>
<proteinExistence type="predicted"/>
<feature type="chain" id="PRO_5040803121" evidence="1">
    <location>
        <begin position="20"/>
        <end position="113"/>
    </location>
</feature>
<reference evidence="2" key="1">
    <citation type="submission" date="2022-07" db="EMBL/GenBank/DDBJ databases">
        <title>Genome Sequence of Agrocybe chaxingu.</title>
        <authorList>
            <person name="Buettner E."/>
        </authorList>
    </citation>
    <scope>NUCLEOTIDE SEQUENCE</scope>
    <source>
        <strain evidence="2">MP-N11</strain>
    </source>
</reference>
<name>A0A9W8MUF1_9AGAR</name>
<evidence type="ECO:0000313" key="2">
    <source>
        <dbReference type="EMBL" id="KAJ3504144.1"/>
    </source>
</evidence>
<dbReference type="Proteomes" id="UP001148786">
    <property type="component" value="Unassembled WGS sequence"/>
</dbReference>
<feature type="signal peptide" evidence="1">
    <location>
        <begin position="1"/>
        <end position="19"/>
    </location>
</feature>
<evidence type="ECO:0000313" key="3">
    <source>
        <dbReference type="Proteomes" id="UP001148786"/>
    </source>
</evidence>
<accession>A0A9W8MUF1</accession>
<comment type="caution">
    <text evidence="2">The sequence shown here is derived from an EMBL/GenBank/DDBJ whole genome shotgun (WGS) entry which is preliminary data.</text>
</comment>
<dbReference type="OrthoDB" id="2576580at2759"/>
<keyword evidence="1" id="KW-0732">Signal</keyword>
<dbReference type="AlphaFoldDB" id="A0A9W8MUF1"/>
<gene>
    <name evidence="2" type="ORF">NLJ89_g8095</name>
</gene>
<evidence type="ECO:0000256" key="1">
    <source>
        <dbReference type="SAM" id="SignalP"/>
    </source>
</evidence>
<keyword evidence="3" id="KW-1185">Reference proteome</keyword>
<dbReference type="EMBL" id="JANKHO010001049">
    <property type="protein sequence ID" value="KAJ3504144.1"/>
    <property type="molecule type" value="Genomic_DNA"/>
</dbReference>
<organism evidence="2 3">
    <name type="scientific">Agrocybe chaxingu</name>
    <dbReference type="NCBI Taxonomy" id="84603"/>
    <lineage>
        <taxon>Eukaryota</taxon>
        <taxon>Fungi</taxon>
        <taxon>Dikarya</taxon>
        <taxon>Basidiomycota</taxon>
        <taxon>Agaricomycotina</taxon>
        <taxon>Agaricomycetes</taxon>
        <taxon>Agaricomycetidae</taxon>
        <taxon>Agaricales</taxon>
        <taxon>Agaricineae</taxon>
        <taxon>Strophariaceae</taxon>
        <taxon>Agrocybe</taxon>
    </lineage>
</organism>